<feature type="domain" description="Glycosyltransferase subfamily 4-like N-terminal" evidence="1">
    <location>
        <begin position="14"/>
        <end position="171"/>
    </location>
</feature>
<gene>
    <name evidence="2" type="ORF">N646_2412</name>
</gene>
<evidence type="ECO:0000313" key="2">
    <source>
        <dbReference type="EMBL" id="AGV18224.1"/>
    </source>
</evidence>
<organism evidence="2 3">
    <name type="scientific">Vibrio alginolyticus (strain ATCC 17749 / DSM 2171 / NBRC 15630 / NCIMB 1903 / NCTC 12160 / XII-53)</name>
    <dbReference type="NCBI Taxonomy" id="1219076"/>
    <lineage>
        <taxon>Bacteria</taxon>
        <taxon>Pseudomonadati</taxon>
        <taxon>Pseudomonadota</taxon>
        <taxon>Gammaproteobacteria</taxon>
        <taxon>Vibrionales</taxon>
        <taxon>Vibrionaceae</taxon>
        <taxon>Vibrio</taxon>
    </lineage>
</organism>
<accession>A0A2I3CDT8</accession>
<dbReference type="EMBL" id="CP006718">
    <property type="protein sequence ID" value="AGV18224.1"/>
    <property type="molecule type" value="Genomic_DNA"/>
</dbReference>
<dbReference type="RefSeq" id="WP_005379488.1">
    <property type="nucleotide sequence ID" value="NC_022349.1"/>
</dbReference>
<dbReference type="InterPro" id="IPR050194">
    <property type="entry name" value="Glycosyltransferase_grp1"/>
</dbReference>
<dbReference type="PANTHER" id="PTHR45947">
    <property type="entry name" value="SULFOQUINOVOSYL TRANSFERASE SQD2"/>
    <property type="match status" value="1"/>
</dbReference>
<sequence length="362" mass="39983">MRILFVVSTLKHSGPTNQLLNIINNLDRNIFEPHLITLSPEPQHNSRWKDYESAGVNLYSLNLSRIKGMFLASSTLKSLIKEIQPDLIHTQGIRADSLASSIAGSIPWVMTSRNFPPEDYISKFGRIKGALMVKQHFSAMKKCHNLVSCSKTIQAQLKSVGIESDAIQNGVKDFVESSQAPSVLQEYEKPVYISVGSLIPRKNMELLIDAFNRLPNKSAGSLIILGDGPLKNDLQVKAGPNVGLLGNVSNVNEYLAASDYFVSTSLSEGLPNTVLEALSAGLPVILSDIDSHQEIAQESKQACQLFSLDSGTLHLKQKLSQAPIDFDENSKKEARRLATEVFSAKQMSEKYQELYRKILEAQ</sequence>
<dbReference type="Pfam" id="PF13439">
    <property type="entry name" value="Glyco_transf_4"/>
    <property type="match status" value="1"/>
</dbReference>
<dbReference type="GO" id="GO:0016757">
    <property type="term" value="F:glycosyltransferase activity"/>
    <property type="evidence" value="ECO:0007669"/>
    <property type="project" value="TreeGrafter"/>
</dbReference>
<dbReference type="Proteomes" id="UP000016714">
    <property type="component" value="Chromosome 1"/>
</dbReference>
<dbReference type="SUPFAM" id="SSF53756">
    <property type="entry name" value="UDP-Glycosyltransferase/glycogen phosphorylase"/>
    <property type="match status" value="1"/>
</dbReference>
<protein>
    <submittedName>
        <fullName evidence="2">Glycosyltransferase</fullName>
    </submittedName>
</protein>
<name>A0A2I3CDT8_VIBAX</name>
<dbReference type="PANTHER" id="PTHR45947:SF3">
    <property type="entry name" value="SULFOQUINOVOSYL TRANSFERASE SQD2"/>
    <property type="match status" value="1"/>
</dbReference>
<evidence type="ECO:0000313" key="3">
    <source>
        <dbReference type="Proteomes" id="UP000016714"/>
    </source>
</evidence>
<dbReference type="HOGENOM" id="CLU_009583_0_1_6"/>
<dbReference type="AlphaFoldDB" id="A0A2I3CDT8"/>
<dbReference type="InterPro" id="IPR028098">
    <property type="entry name" value="Glyco_trans_4-like_N"/>
</dbReference>
<dbReference type="Gene3D" id="3.40.50.2000">
    <property type="entry name" value="Glycogen Phosphorylase B"/>
    <property type="match status" value="2"/>
</dbReference>
<dbReference type="CDD" id="cd03811">
    <property type="entry name" value="GT4_GT28_WabH-like"/>
    <property type="match status" value="1"/>
</dbReference>
<evidence type="ECO:0000259" key="1">
    <source>
        <dbReference type="Pfam" id="PF13439"/>
    </source>
</evidence>
<dbReference type="KEGG" id="vag:N646_2412"/>
<keyword evidence="2" id="KW-0808">Transferase</keyword>
<dbReference type="Pfam" id="PF13692">
    <property type="entry name" value="Glyco_trans_1_4"/>
    <property type="match status" value="1"/>
</dbReference>
<reference evidence="2 3" key="1">
    <citation type="journal article" date="2015" name="Genome Announc.">
        <title>Complete genome sequence of Vibrio alginolyticus ATCC 17749.</title>
        <authorList>
            <person name="Liu X.F."/>
            <person name="Cao Y."/>
            <person name="Zhang H.L."/>
            <person name="Chen Y.J."/>
            <person name="Hu C.J."/>
        </authorList>
    </citation>
    <scope>NUCLEOTIDE SEQUENCE [LARGE SCALE GENOMIC DNA]</scope>
    <source>
        <strain evidence="3">ATCC 17749 / DSM 2171 / NBRC 15630 / NCIMB 1903 / NCTC 12160 / XII-53</strain>
    </source>
</reference>
<proteinExistence type="predicted"/>